<reference evidence="1" key="2">
    <citation type="submission" date="2007-03" db="EMBL/GenBank/DDBJ databases">
        <authorList>
            <consortium name="The International Medicago Genome Annotation Group"/>
        </authorList>
    </citation>
    <scope>NUCLEOTIDE SEQUENCE</scope>
</reference>
<protein>
    <recommendedName>
        <fullName evidence="2">Reverse transcriptase zinc-binding domain-containing protein</fullName>
    </recommendedName>
</protein>
<dbReference type="EMBL" id="AC150889">
    <property type="protein sequence ID" value="ABD33042.1"/>
    <property type="molecule type" value="Genomic_DNA"/>
</dbReference>
<name>Q2HSY1_MEDTR</name>
<dbReference type="OMA" id="GLINNIC"/>
<dbReference type="PANTHER" id="PTHR33116:SF78">
    <property type="entry name" value="OS12G0587133 PROTEIN"/>
    <property type="match status" value="1"/>
</dbReference>
<accession>Q2HSY1</accession>
<sequence>MSLRDNLVRRNVLSHNDAACVAGCGRSESTTHLFLNCDVFGSLWSYVSLWLGIPLVTPGDLHQHFIQFINMSGLPRSTELFFKVIWFTSVWIIWKERNDRVFNNKASIPSVLIEKVKLTSFMWLQSNQASFIYSYHDWWNNPLLCMGVHL</sequence>
<proteinExistence type="predicted"/>
<evidence type="ECO:0008006" key="2">
    <source>
        <dbReference type="Google" id="ProtNLM"/>
    </source>
</evidence>
<dbReference type="AlphaFoldDB" id="Q2HSY1"/>
<evidence type="ECO:0000313" key="1">
    <source>
        <dbReference type="EMBL" id="ABD33042.1"/>
    </source>
</evidence>
<gene>
    <name evidence="1" type="ORF">MtrDRAFT_AC150889g21v2</name>
</gene>
<dbReference type="PANTHER" id="PTHR33116">
    <property type="entry name" value="REVERSE TRANSCRIPTASE ZINC-BINDING DOMAIN-CONTAINING PROTEIN-RELATED-RELATED"/>
    <property type="match status" value="1"/>
</dbReference>
<organism evidence="1">
    <name type="scientific">Medicago truncatula</name>
    <name type="common">Barrel medic</name>
    <name type="synonym">Medicago tribuloides</name>
    <dbReference type="NCBI Taxonomy" id="3880"/>
    <lineage>
        <taxon>Eukaryota</taxon>
        <taxon>Viridiplantae</taxon>
        <taxon>Streptophyta</taxon>
        <taxon>Embryophyta</taxon>
        <taxon>Tracheophyta</taxon>
        <taxon>Spermatophyta</taxon>
        <taxon>Magnoliopsida</taxon>
        <taxon>eudicotyledons</taxon>
        <taxon>Gunneridae</taxon>
        <taxon>Pentapetalae</taxon>
        <taxon>rosids</taxon>
        <taxon>fabids</taxon>
        <taxon>Fabales</taxon>
        <taxon>Fabaceae</taxon>
        <taxon>Papilionoideae</taxon>
        <taxon>50 kb inversion clade</taxon>
        <taxon>NPAAA clade</taxon>
        <taxon>Hologalegina</taxon>
        <taxon>IRL clade</taxon>
        <taxon>Trifolieae</taxon>
        <taxon>Medicago</taxon>
    </lineage>
</organism>
<reference evidence="1" key="1">
    <citation type="submission" date="2005-04" db="EMBL/GenBank/DDBJ databases">
        <authorList>
            <person name="Town C.D."/>
        </authorList>
    </citation>
    <scope>NUCLEOTIDE SEQUENCE</scope>
</reference>